<reference evidence="2" key="1">
    <citation type="submission" date="2021-01" db="EMBL/GenBank/DDBJ databases">
        <authorList>
            <consortium name="Genoscope - CEA"/>
            <person name="William W."/>
        </authorList>
    </citation>
    <scope>NUCLEOTIDE SEQUENCE</scope>
</reference>
<evidence type="ECO:0000313" key="2">
    <source>
        <dbReference type="EMBL" id="CAF2084876.1"/>
    </source>
</evidence>
<proteinExistence type="predicted"/>
<evidence type="ECO:0000256" key="1">
    <source>
        <dbReference type="SAM" id="Phobius"/>
    </source>
</evidence>
<protein>
    <submittedName>
        <fullName evidence="2">(rape) hypothetical protein</fullName>
    </submittedName>
</protein>
<name>A0A816S8S8_BRANA</name>
<feature type="non-terminal residue" evidence="2">
    <location>
        <position position="61"/>
    </location>
</feature>
<accession>A0A816S8S8</accession>
<keyword evidence="1" id="KW-0812">Transmembrane</keyword>
<feature type="transmembrane region" description="Helical" evidence="1">
    <location>
        <begin position="12"/>
        <end position="35"/>
    </location>
</feature>
<gene>
    <name evidence="2" type="ORF">DARMORV10_A06P18030.1</name>
</gene>
<keyword evidence="1" id="KW-0472">Membrane</keyword>
<dbReference type="Proteomes" id="UP001295469">
    <property type="component" value="Chromosome A06"/>
</dbReference>
<organism evidence="2">
    <name type="scientific">Brassica napus</name>
    <name type="common">Rape</name>
    <dbReference type="NCBI Taxonomy" id="3708"/>
    <lineage>
        <taxon>Eukaryota</taxon>
        <taxon>Viridiplantae</taxon>
        <taxon>Streptophyta</taxon>
        <taxon>Embryophyta</taxon>
        <taxon>Tracheophyta</taxon>
        <taxon>Spermatophyta</taxon>
        <taxon>Magnoliopsida</taxon>
        <taxon>eudicotyledons</taxon>
        <taxon>Gunneridae</taxon>
        <taxon>Pentapetalae</taxon>
        <taxon>rosids</taxon>
        <taxon>malvids</taxon>
        <taxon>Brassicales</taxon>
        <taxon>Brassicaceae</taxon>
        <taxon>Brassiceae</taxon>
        <taxon>Brassica</taxon>
    </lineage>
</organism>
<dbReference type="AlphaFoldDB" id="A0A816S8S8"/>
<sequence length="61" mass="7534">MIFLEVNISLSLYFFLFVCRKMMTVIYLLHFYSIFFNLQLLYFSLLQQKFDFLQQKAKIYA</sequence>
<dbReference type="EMBL" id="HG994360">
    <property type="protein sequence ID" value="CAF2084876.1"/>
    <property type="molecule type" value="Genomic_DNA"/>
</dbReference>
<keyword evidence="1" id="KW-1133">Transmembrane helix</keyword>